<protein>
    <recommendedName>
        <fullName evidence="11">Raftlin</fullName>
    </recommendedName>
</protein>
<keyword evidence="6" id="KW-0564">Palmitate</keyword>
<feature type="compositionally biased region" description="Basic and acidic residues" evidence="8">
    <location>
        <begin position="32"/>
        <end position="41"/>
    </location>
</feature>
<evidence type="ECO:0000256" key="3">
    <source>
        <dbReference type="ARBA" id="ARBA00022475"/>
    </source>
</evidence>
<proteinExistence type="inferred from homology"/>
<dbReference type="EMBL" id="RWIC01000268">
    <property type="protein sequence ID" value="TKC46427.1"/>
    <property type="molecule type" value="Genomic_DNA"/>
</dbReference>
<evidence type="ECO:0000256" key="2">
    <source>
        <dbReference type="ARBA" id="ARBA00006390"/>
    </source>
</evidence>
<name>A0A4U1FAY3_MONMO</name>
<feature type="non-terminal residue" evidence="9">
    <location>
        <position position="1"/>
    </location>
</feature>
<dbReference type="GO" id="GO:0005886">
    <property type="term" value="C:plasma membrane"/>
    <property type="evidence" value="ECO:0007669"/>
    <property type="project" value="UniProtKB-SubCell"/>
</dbReference>
<keyword evidence="7" id="KW-0449">Lipoprotein</keyword>
<dbReference type="Pfam" id="PF15250">
    <property type="entry name" value="Raftlin"/>
    <property type="match status" value="1"/>
</dbReference>
<keyword evidence="4" id="KW-0519">Myristate</keyword>
<evidence type="ECO:0000256" key="7">
    <source>
        <dbReference type="ARBA" id="ARBA00023288"/>
    </source>
</evidence>
<comment type="similarity">
    <text evidence="2">Belongs to the raftlin family.</text>
</comment>
<evidence type="ECO:0000313" key="9">
    <source>
        <dbReference type="EMBL" id="TKC46427.1"/>
    </source>
</evidence>
<accession>A0A4U1FAY3</accession>
<evidence type="ECO:0000256" key="6">
    <source>
        <dbReference type="ARBA" id="ARBA00023139"/>
    </source>
</evidence>
<dbReference type="Proteomes" id="UP000308365">
    <property type="component" value="Unassembled WGS sequence"/>
</dbReference>
<keyword evidence="5" id="KW-0472">Membrane</keyword>
<evidence type="ECO:0008006" key="11">
    <source>
        <dbReference type="Google" id="ProtNLM"/>
    </source>
</evidence>
<reference evidence="10" key="1">
    <citation type="journal article" date="2019" name="IScience">
        <title>Narwhal Genome Reveals Long-Term Low Genetic Diversity despite Current Large Abundance Size.</title>
        <authorList>
            <person name="Westbury M.V."/>
            <person name="Petersen B."/>
            <person name="Garde E."/>
            <person name="Heide-Jorgensen M.P."/>
            <person name="Lorenzen E.D."/>
        </authorList>
    </citation>
    <scope>NUCLEOTIDE SEQUENCE [LARGE SCALE GENOMIC DNA]</scope>
</reference>
<feature type="region of interest" description="Disordered" evidence="8">
    <location>
        <begin position="17"/>
        <end position="113"/>
    </location>
</feature>
<comment type="caution">
    <text evidence="9">The sequence shown here is derived from an EMBL/GenBank/DDBJ whole genome shotgun (WGS) entry which is preliminary data.</text>
</comment>
<evidence type="ECO:0000313" key="10">
    <source>
        <dbReference type="Proteomes" id="UP000308365"/>
    </source>
</evidence>
<dbReference type="PANTHER" id="PTHR17601">
    <property type="entry name" value="RAFTLIN-RELATED"/>
    <property type="match status" value="1"/>
</dbReference>
<sequence>IQEAASRGLKFVGVIPQYHCPGHSAGGSPPADARDATEEPGRCVATENLGAADAPVGMDRSPEPGQGPRGEAPTTQQPGSPSGAGVGTESPPCGVSETLDGPDGDPLEGHGEPLSGKMEIFALFNKPKSHQKCRQYYPVTIPLRVSRNGQTVSSLDANWLEHMSDHFRKGGVLVNSVFSLGLVNGREGTAHPSGGPSELCRFLFLRACPIQKALWRVSMLRLISDEHI</sequence>
<comment type="subcellular location">
    <subcellularLocation>
        <location evidence="1">Cell membrane</location>
        <topology evidence="1">Lipid-anchor</topology>
    </subcellularLocation>
</comment>
<organism evidence="9 10">
    <name type="scientific">Monodon monoceros</name>
    <name type="common">Narwhal</name>
    <name type="synonym">Ceratodon monodon</name>
    <dbReference type="NCBI Taxonomy" id="40151"/>
    <lineage>
        <taxon>Eukaryota</taxon>
        <taxon>Metazoa</taxon>
        <taxon>Chordata</taxon>
        <taxon>Craniata</taxon>
        <taxon>Vertebrata</taxon>
        <taxon>Euteleostomi</taxon>
        <taxon>Mammalia</taxon>
        <taxon>Eutheria</taxon>
        <taxon>Laurasiatheria</taxon>
        <taxon>Artiodactyla</taxon>
        <taxon>Whippomorpha</taxon>
        <taxon>Cetacea</taxon>
        <taxon>Odontoceti</taxon>
        <taxon>Monodontidae</taxon>
        <taxon>Monodon</taxon>
    </lineage>
</organism>
<dbReference type="AlphaFoldDB" id="A0A4U1FAY3"/>
<dbReference type="InterPro" id="IPR028169">
    <property type="entry name" value="Raftlin"/>
</dbReference>
<dbReference type="PANTHER" id="PTHR17601:SF3">
    <property type="entry name" value="RAFTLIN"/>
    <property type="match status" value="1"/>
</dbReference>
<keyword evidence="3" id="KW-1003">Cell membrane</keyword>
<evidence type="ECO:0000256" key="8">
    <source>
        <dbReference type="SAM" id="MobiDB-lite"/>
    </source>
</evidence>
<gene>
    <name evidence="9" type="ORF">EI555_015613</name>
</gene>
<evidence type="ECO:0000256" key="5">
    <source>
        <dbReference type="ARBA" id="ARBA00023136"/>
    </source>
</evidence>
<evidence type="ECO:0000256" key="4">
    <source>
        <dbReference type="ARBA" id="ARBA00022707"/>
    </source>
</evidence>
<evidence type="ECO:0000256" key="1">
    <source>
        <dbReference type="ARBA" id="ARBA00004193"/>
    </source>
</evidence>